<feature type="transmembrane region" description="Helical" evidence="8">
    <location>
        <begin position="59"/>
        <end position="78"/>
    </location>
</feature>
<feature type="domain" description="CBS" evidence="9">
    <location>
        <begin position="278"/>
        <end position="338"/>
    </location>
</feature>
<evidence type="ECO:0000259" key="10">
    <source>
        <dbReference type="PROSITE" id="PS51846"/>
    </source>
</evidence>
<name>A0A381Y4E0_9ZZZZ</name>
<evidence type="ECO:0000256" key="5">
    <source>
        <dbReference type="ARBA" id="ARBA00022989"/>
    </source>
</evidence>
<dbReference type="InterPro" id="IPR016169">
    <property type="entry name" value="FAD-bd_PCMH_sub2"/>
</dbReference>
<dbReference type="Gene3D" id="3.30.465.10">
    <property type="match status" value="1"/>
</dbReference>
<proteinExistence type="predicted"/>
<organism evidence="11">
    <name type="scientific">marine metagenome</name>
    <dbReference type="NCBI Taxonomy" id="408172"/>
    <lineage>
        <taxon>unclassified sequences</taxon>
        <taxon>metagenomes</taxon>
        <taxon>ecological metagenomes</taxon>
    </lineage>
</organism>
<dbReference type="GO" id="GO:0005886">
    <property type="term" value="C:plasma membrane"/>
    <property type="evidence" value="ECO:0007669"/>
    <property type="project" value="UniProtKB-SubCell"/>
</dbReference>
<evidence type="ECO:0000256" key="8">
    <source>
        <dbReference type="SAM" id="Phobius"/>
    </source>
</evidence>
<keyword evidence="3 8" id="KW-0812">Transmembrane</keyword>
<evidence type="ECO:0000256" key="6">
    <source>
        <dbReference type="ARBA" id="ARBA00023122"/>
    </source>
</evidence>
<evidence type="ECO:0000256" key="3">
    <source>
        <dbReference type="ARBA" id="ARBA00022692"/>
    </source>
</evidence>
<dbReference type="Gene3D" id="3.10.580.10">
    <property type="entry name" value="CBS-domain"/>
    <property type="match status" value="1"/>
</dbReference>
<reference evidence="11" key="1">
    <citation type="submission" date="2018-05" db="EMBL/GenBank/DDBJ databases">
        <authorList>
            <person name="Lanie J.A."/>
            <person name="Ng W.-L."/>
            <person name="Kazmierczak K.M."/>
            <person name="Andrzejewski T.M."/>
            <person name="Davidsen T.M."/>
            <person name="Wayne K.J."/>
            <person name="Tettelin H."/>
            <person name="Glass J.I."/>
            <person name="Rusch D."/>
            <person name="Podicherti R."/>
            <person name="Tsui H.-C.T."/>
            <person name="Winkler M.E."/>
        </authorList>
    </citation>
    <scope>NUCLEOTIDE SEQUENCE</scope>
</reference>
<evidence type="ECO:0000313" key="11">
    <source>
        <dbReference type="EMBL" id="SVA71521.1"/>
    </source>
</evidence>
<dbReference type="PROSITE" id="PS51371">
    <property type="entry name" value="CBS"/>
    <property type="match status" value="1"/>
</dbReference>
<dbReference type="SUPFAM" id="SSF54631">
    <property type="entry name" value="CBS-domain pair"/>
    <property type="match status" value="1"/>
</dbReference>
<protein>
    <recommendedName>
        <fullName evidence="12">CBS domain-containing protein</fullName>
    </recommendedName>
</protein>
<feature type="domain" description="CNNM transmembrane" evidence="10">
    <location>
        <begin position="1"/>
        <end position="194"/>
    </location>
</feature>
<dbReference type="Pfam" id="PF03471">
    <property type="entry name" value="CorC_HlyC"/>
    <property type="match status" value="1"/>
</dbReference>
<evidence type="ECO:0000256" key="2">
    <source>
        <dbReference type="ARBA" id="ARBA00022475"/>
    </source>
</evidence>
<dbReference type="SUPFAM" id="SSF56176">
    <property type="entry name" value="FAD-binding/transporter-associated domain-like"/>
    <property type="match status" value="1"/>
</dbReference>
<accession>A0A381Y4E0</accession>
<dbReference type="Pfam" id="PF00571">
    <property type="entry name" value="CBS"/>
    <property type="match status" value="2"/>
</dbReference>
<dbReference type="SMART" id="SM01091">
    <property type="entry name" value="CorC_HlyC"/>
    <property type="match status" value="1"/>
</dbReference>
<keyword evidence="7 8" id="KW-0472">Membrane</keyword>
<evidence type="ECO:0000259" key="9">
    <source>
        <dbReference type="PROSITE" id="PS51371"/>
    </source>
</evidence>
<evidence type="ECO:0000256" key="1">
    <source>
        <dbReference type="ARBA" id="ARBA00004651"/>
    </source>
</evidence>
<evidence type="ECO:0000256" key="4">
    <source>
        <dbReference type="ARBA" id="ARBA00022737"/>
    </source>
</evidence>
<dbReference type="InterPro" id="IPR051676">
    <property type="entry name" value="UPF0053_domain"/>
</dbReference>
<dbReference type="Pfam" id="PF01595">
    <property type="entry name" value="CNNM"/>
    <property type="match status" value="1"/>
</dbReference>
<evidence type="ECO:0000256" key="7">
    <source>
        <dbReference type="ARBA" id="ARBA00023136"/>
    </source>
</evidence>
<dbReference type="PANTHER" id="PTHR43099:SF6">
    <property type="entry name" value="UPF0053 PROTEIN RV1842C"/>
    <property type="match status" value="1"/>
</dbReference>
<dbReference type="PROSITE" id="PS51846">
    <property type="entry name" value="CNNM"/>
    <property type="match status" value="1"/>
</dbReference>
<dbReference type="InterPro" id="IPR044751">
    <property type="entry name" value="Ion_transp-like_CBS"/>
</dbReference>
<dbReference type="InterPro" id="IPR000644">
    <property type="entry name" value="CBS_dom"/>
</dbReference>
<dbReference type="GO" id="GO:0050660">
    <property type="term" value="F:flavin adenine dinucleotide binding"/>
    <property type="evidence" value="ECO:0007669"/>
    <property type="project" value="InterPro"/>
</dbReference>
<dbReference type="InterPro" id="IPR036318">
    <property type="entry name" value="FAD-bd_PCMH-like_sf"/>
</dbReference>
<dbReference type="CDD" id="cd04590">
    <property type="entry name" value="CBS_pair_CorC_HlyC_assoc"/>
    <property type="match status" value="1"/>
</dbReference>
<keyword evidence="2" id="KW-1003">Cell membrane</keyword>
<dbReference type="EMBL" id="UINC01017296">
    <property type="protein sequence ID" value="SVA71521.1"/>
    <property type="molecule type" value="Genomic_DNA"/>
</dbReference>
<dbReference type="InterPro" id="IPR005170">
    <property type="entry name" value="Transptr-assoc_dom"/>
</dbReference>
<dbReference type="AlphaFoldDB" id="A0A381Y4E0"/>
<dbReference type="InterPro" id="IPR002550">
    <property type="entry name" value="CNNM"/>
</dbReference>
<dbReference type="InterPro" id="IPR046342">
    <property type="entry name" value="CBS_dom_sf"/>
</dbReference>
<keyword evidence="6" id="KW-0129">CBS domain</keyword>
<feature type="transmembrane region" description="Helical" evidence="8">
    <location>
        <begin position="90"/>
        <end position="111"/>
    </location>
</feature>
<sequence>MALLPGLMAVVLLLAVNAFFVAAEFSLVAVDRARIEASAAAGHRGDTRIRGLLRRLTPTMSGCQFGITVAALLLGFVAEPIMARLLTGEAHATGLSVVAAIGAATVLHLVLGEQVPKYVALATPEATIRSLASPLAAYSAATRPLITGLNRFANAVARGLGVETRDQISTSRTRDELEDLIRQSGAEGSLEQEEADLLWRSIRFGEKTASDILIPRVDVKSLQRHDTATTLARLSQATGFSRFPVVGEDLDDVLGVVHVKVVYGVPADERPTTPVEALMRDVPFVPEMQPLDDLFADLRSGRGQMAMIVDEHGGTAGIVTMEDLLEELVGAIDDEHDRSLPRTNVEDTDSKIVSGRLNLDEVLEATGFEVPEGPYETLAGYVLDRLGHLPQPSEMVEEDGWRVEVVAVFGRRIETLRVVALEEPEATSGEHTS</sequence>
<dbReference type="PANTHER" id="PTHR43099">
    <property type="entry name" value="UPF0053 PROTEIN YRKA"/>
    <property type="match status" value="1"/>
</dbReference>
<evidence type="ECO:0008006" key="12">
    <source>
        <dbReference type="Google" id="ProtNLM"/>
    </source>
</evidence>
<gene>
    <name evidence="11" type="ORF">METZ01_LOCUS124375</name>
</gene>
<keyword evidence="5 8" id="KW-1133">Transmembrane helix</keyword>
<comment type="subcellular location">
    <subcellularLocation>
        <location evidence="1">Cell membrane</location>
        <topology evidence="1">Multi-pass membrane protein</topology>
    </subcellularLocation>
</comment>
<keyword evidence="4" id="KW-0677">Repeat</keyword>